<dbReference type="EMBL" id="VSSQ01037622">
    <property type="protein sequence ID" value="MPM90354.1"/>
    <property type="molecule type" value="Genomic_DNA"/>
</dbReference>
<dbReference type="AlphaFoldDB" id="A0A645DLM2"/>
<reference evidence="1" key="1">
    <citation type="submission" date="2019-08" db="EMBL/GenBank/DDBJ databases">
        <authorList>
            <person name="Kucharzyk K."/>
            <person name="Murdoch R.W."/>
            <person name="Higgins S."/>
            <person name="Loffler F."/>
        </authorList>
    </citation>
    <scope>NUCLEOTIDE SEQUENCE</scope>
</reference>
<name>A0A645DLM2_9ZZZZ</name>
<sequence length="76" mass="8335">MQDCRCGGKDGIVEIHDVEITTPIHFKHVVADNVVAEILQDPAFQQLPVGIPPTVYALFHVPDNQVEMSAVQALLD</sequence>
<accession>A0A645DLM2</accession>
<organism evidence="1">
    <name type="scientific">bioreactor metagenome</name>
    <dbReference type="NCBI Taxonomy" id="1076179"/>
    <lineage>
        <taxon>unclassified sequences</taxon>
        <taxon>metagenomes</taxon>
        <taxon>ecological metagenomes</taxon>
    </lineage>
</organism>
<proteinExistence type="predicted"/>
<comment type="caution">
    <text evidence="1">The sequence shown here is derived from an EMBL/GenBank/DDBJ whole genome shotgun (WGS) entry which is preliminary data.</text>
</comment>
<protein>
    <submittedName>
        <fullName evidence="1">Uncharacterized protein</fullName>
    </submittedName>
</protein>
<gene>
    <name evidence="1" type="ORF">SDC9_137475</name>
</gene>
<evidence type="ECO:0000313" key="1">
    <source>
        <dbReference type="EMBL" id="MPM90354.1"/>
    </source>
</evidence>